<dbReference type="PROSITE" id="PS51192">
    <property type="entry name" value="HELICASE_ATP_BIND_1"/>
    <property type="match status" value="1"/>
</dbReference>
<gene>
    <name evidence="5" type="ORF">WJX75_007316</name>
</gene>
<dbReference type="PANTHER" id="PTHR10799">
    <property type="entry name" value="SNF2/RAD54 HELICASE FAMILY"/>
    <property type="match status" value="1"/>
</dbReference>
<feature type="domain" description="Helicase C-terminal" evidence="4">
    <location>
        <begin position="522"/>
        <end position="695"/>
    </location>
</feature>
<dbReference type="Pfam" id="PF00176">
    <property type="entry name" value="SNF2-rel_dom"/>
    <property type="match status" value="1"/>
</dbReference>
<accession>A0ABR2YR99</accession>
<feature type="domain" description="Helicase ATP-binding" evidence="3">
    <location>
        <begin position="92"/>
        <end position="323"/>
    </location>
</feature>
<organism evidence="5 6">
    <name type="scientific">Coccomyxa subellipsoidea</name>
    <dbReference type="NCBI Taxonomy" id="248742"/>
    <lineage>
        <taxon>Eukaryota</taxon>
        <taxon>Viridiplantae</taxon>
        <taxon>Chlorophyta</taxon>
        <taxon>core chlorophytes</taxon>
        <taxon>Trebouxiophyceae</taxon>
        <taxon>Trebouxiophyceae incertae sedis</taxon>
        <taxon>Coccomyxaceae</taxon>
        <taxon>Coccomyxa</taxon>
    </lineage>
</organism>
<name>A0ABR2YR99_9CHLO</name>
<keyword evidence="6" id="KW-1185">Reference proteome</keyword>
<dbReference type="EMBL" id="JALJOT010000007">
    <property type="protein sequence ID" value="KAK9909111.1"/>
    <property type="molecule type" value="Genomic_DNA"/>
</dbReference>
<dbReference type="CDD" id="cd17919">
    <property type="entry name" value="DEXHc_Snf"/>
    <property type="match status" value="1"/>
</dbReference>
<dbReference type="Proteomes" id="UP001491310">
    <property type="component" value="Unassembled WGS sequence"/>
</dbReference>
<dbReference type="InterPro" id="IPR000330">
    <property type="entry name" value="SNF2_N"/>
</dbReference>
<reference evidence="5 6" key="1">
    <citation type="journal article" date="2024" name="Nat. Commun.">
        <title>Phylogenomics reveals the evolutionary origins of lichenization in chlorophyte algae.</title>
        <authorList>
            <person name="Puginier C."/>
            <person name="Libourel C."/>
            <person name="Otte J."/>
            <person name="Skaloud P."/>
            <person name="Haon M."/>
            <person name="Grisel S."/>
            <person name="Petersen M."/>
            <person name="Berrin J.G."/>
            <person name="Delaux P.M."/>
            <person name="Dal Grande F."/>
            <person name="Keller J."/>
        </authorList>
    </citation>
    <scope>NUCLEOTIDE SEQUENCE [LARGE SCALE GENOMIC DNA]</scope>
    <source>
        <strain evidence="5 6">SAG 216-7</strain>
    </source>
</reference>
<evidence type="ECO:0000313" key="6">
    <source>
        <dbReference type="Proteomes" id="UP001491310"/>
    </source>
</evidence>
<evidence type="ECO:0000259" key="4">
    <source>
        <dbReference type="PROSITE" id="PS51194"/>
    </source>
</evidence>
<dbReference type="CDD" id="cd18793">
    <property type="entry name" value="SF2_C_SNF"/>
    <property type="match status" value="1"/>
</dbReference>
<proteinExistence type="predicted"/>
<feature type="compositionally biased region" description="Acidic residues" evidence="2">
    <location>
        <begin position="198"/>
        <end position="212"/>
    </location>
</feature>
<dbReference type="InterPro" id="IPR001650">
    <property type="entry name" value="Helicase_C-like"/>
</dbReference>
<dbReference type="InterPro" id="IPR038718">
    <property type="entry name" value="SNF2-like_sf"/>
</dbReference>
<sequence length="737" mass="81047">MRVDLCRDQHAAVDLAEVGEELEGDHVDDVLQRCEAISQSLKGLLGGSNVTDRVSTLDAAPMVSHEALIEACGNAAKYLKSYQLVGVNFLTLLARSGVGGAIMADEMGLGKTAQAIAFLGVRRVLDKDAGPHIIVVPASLLENWQRELKQWCPSLKVVLYYGKDRVQIREDLLDHRRRQTASEDTSSVEQQGSMPGADLEDCDTDSAEDSDVDYLGSDHEADPAVPEEDWRGGDAPFNVLLTCYTLFERDSYENKRDRAFLRKWNWSCMVLDEAHAVKNRSAARTTRLNRVAVLCKQRIMLTGTPLQNDLQELQNLLGFLLPDVFKDDAAAHLADVQDEEEMQRLTERMKALLGPFVLRRLKSEVASQLAPKDQRVELMDMTAVQSKMYTEAVQLLRSEASAAGLQAEATGREEGQSPAAAKKLVRKLGKQRVANMFTHLRKIAQHPLLVRRLFSDELVAKMATLAHARGLFGEQCSAARVREEMAGYSDFALHCFALQHPKRFGEYALDAARVMDSGKCVALAQLLPRLKGEGHHPLIFSQWTSVLDVLEWLLDQLGLPFLRLDGSTAVADRLALVDQYNNPSTGVFAFLLSTRAGGQGLNLTRADTVILHDVDFNPQIDRQAEDRCHRLGQKRTVTVHRLVTKGTVDEGIHALATRKLRLDAAVLDGITATGDARKSKSGDSATDTVQMGELLQSLIANKPMASSAAEGQPGSLEPSEFAAEEARPADEGVVDLT</sequence>
<dbReference type="SMART" id="SM00490">
    <property type="entry name" value="HELICc"/>
    <property type="match status" value="1"/>
</dbReference>
<dbReference type="SMART" id="SM00487">
    <property type="entry name" value="DEXDc"/>
    <property type="match status" value="1"/>
</dbReference>
<evidence type="ECO:0000256" key="2">
    <source>
        <dbReference type="SAM" id="MobiDB-lite"/>
    </source>
</evidence>
<dbReference type="InterPro" id="IPR049730">
    <property type="entry name" value="SNF2/RAD54-like_C"/>
</dbReference>
<dbReference type="Gene3D" id="3.40.50.10810">
    <property type="entry name" value="Tandem AAA-ATPase domain"/>
    <property type="match status" value="2"/>
</dbReference>
<feature type="compositionally biased region" description="Polar residues" evidence="2">
    <location>
        <begin position="182"/>
        <end position="193"/>
    </location>
</feature>
<dbReference type="SUPFAM" id="SSF52540">
    <property type="entry name" value="P-loop containing nucleoside triphosphate hydrolases"/>
    <property type="match status" value="2"/>
</dbReference>
<dbReference type="PROSITE" id="PS51194">
    <property type="entry name" value="HELICASE_CTER"/>
    <property type="match status" value="1"/>
</dbReference>
<dbReference type="Pfam" id="PF00271">
    <property type="entry name" value="Helicase_C"/>
    <property type="match status" value="1"/>
</dbReference>
<evidence type="ECO:0000256" key="1">
    <source>
        <dbReference type="ARBA" id="ARBA00022801"/>
    </source>
</evidence>
<keyword evidence="1" id="KW-0378">Hydrolase</keyword>
<dbReference type="InterPro" id="IPR027417">
    <property type="entry name" value="P-loop_NTPase"/>
</dbReference>
<feature type="region of interest" description="Disordered" evidence="2">
    <location>
        <begin position="700"/>
        <end position="737"/>
    </location>
</feature>
<comment type="caution">
    <text evidence="5">The sequence shown here is derived from an EMBL/GenBank/DDBJ whole genome shotgun (WGS) entry which is preliminary data.</text>
</comment>
<dbReference type="InterPro" id="IPR014001">
    <property type="entry name" value="Helicase_ATP-bd"/>
</dbReference>
<feature type="compositionally biased region" description="Basic and acidic residues" evidence="2">
    <location>
        <begin position="216"/>
        <end position="229"/>
    </location>
</feature>
<evidence type="ECO:0000259" key="3">
    <source>
        <dbReference type="PROSITE" id="PS51192"/>
    </source>
</evidence>
<protein>
    <submittedName>
        <fullName evidence="5">Uncharacterized protein</fullName>
    </submittedName>
</protein>
<evidence type="ECO:0000313" key="5">
    <source>
        <dbReference type="EMBL" id="KAK9909111.1"/>
    </source>
</evidence>
<dbReference type="Gene3D" id="3.40.50.300">
    <property type="entry name" value="P-loop containing nucleotide triphosphate hydrolases"/>
    <property type="match status" value="1"/>
</dbReference>
<feature type="region of interest" description="Disordered" evidence="2">
    <location>
        <begin position="177"/>
        <end position="229"/>
    </location>
</feature>